<dbReference type="InterPro" id="IPR029063">
    <property type="entry name" value="SAM-dependent_MTases_sf"/>
</dbReference>
<dbReference type="PANTHER" id="PTHR43591:SF10">
    <property type="entry name" value="ABC TRANSMEMBRANE TYPE-1 DOMAIN-CONTAINING PROTEIN-RELATED"/>
    <property type="match status" value="1"/>
</dbReference>
<sequence>MCEDEAGGARNPTATADAATAGTDAPNHPPSTSGSIIEAASQPGDEDEFDLVEGYETSNSLASTSATSSIYAHTFENGRRYHYFKNSRYPLPDDDMEQSREDMKHAMMMELTDGKLFYAPVGDNPQEILDIGTGTGIWAIEVGDQYPSAHVRGIDMSPIQPVWVPPNVDFLVDDCTNEWLATNVDLVHFRFMAMILRDVPSVMKHCYKQPGGWVEMQELLGEIMCDDNTMPDDDPLKYVYQLADQAFTKFGMNVKLARDLEPVLREAGFVNIQCVAKKVPIGVWAKNKTLRLIGLYQKMAVADILGAVAGRPFAALGIPANEREVIIALARRAMEDNSVHRYFTYYFWYAQKPTDVAAEDSPPHSP</sequence>
<feature type="region of interest" description="Disordered" evidence="2">
    <location>
        <begin position="1"/>
        <end position="46"/>
    </location>
</feature>
<comment type="similarity">
    <text evidence="1">Belongs to the methyltransferase superfamily. LaeA methyltransferase family.</text>
</comment>
<name>A0ABR3YU61_9PEZI</name>
<evidence type="ECO:0008006" key="5">
    <source>
        <dbReference type="Google" id="ProtNLM"/>
    </source>
</evidence>
<gene>
    <name evidence="3" type="ORF">Sste5346_007695</name>
</gene>
<dbReference type="Pfam" id="PF13489">
    <property type="entry name" value="Methyltransf_23"/>
    <property type="match status" value="1"/>
</dbReference>
<evidence type="ECO:0000256" key="1">
    <source>
        <dbReference type="ARBA" id="ARBA00038158"/>
    </source>
</evidence>
<proteinExistence type="inferred from homology"/>
<evidence type="ECO:0000313" key="4">
    <source>
        <dbReference type="Proteomes" id="UP001583186"/>
    </source>
</evidence>
<dbReference type="PANTHER" id="PTHR43591">
    <property type="entry name" value="METHYLTRANSFERASE"/>
    <property type="match status" value="1"/>
</dbReference>
<dbReference type="EMBL" id="JAWCUI010000053">
    <property type="protein sequence ID" value="KAL1891431.1"/>
    <property type="molecule type" value="Genomic_DNA"/>
</dbReference>
<dbReference type="CDD" id="cd02440">
    <property type="entry name" value="AdoMet_MTases"/>
    <property type="match status" value="1"/>
</dbReference>
<dbReference type="Gene3D" id="3.40.50.150">
    <property type="entry name" value="Vaccinia Virus protein VP39"/>
    <property type="match status" value="1"/>
</dbReference>
<reference evidence="3 4" key="1">
    <citation type="journal article" date="2024" name="IMA Fungus">
        <title>IMA Genome - F19 : A genome assembly and annotation guide to empower mycologists, including annotated draft genome sequences of Ceratocystis pirilliformis, Diaporthe australafricana, Fusarium ophioides, Paecilomyces lecythidis, and Sporothrix stenoceras.</title>
        <authorList>
            <person name="Aylward J."/>
            <person name="Wilson A.M."/>
            <person name="Visagie C.M."/>
            <person name="Spraker J."/>
            <person name="Barnes I."/>
            <person name="Buitendag C."/>
            <person name="Ceriani C."/>
            <person name="Del Mar Angel L."/>
            <person name="du Plessis D."/>
            <person name="Fuchs T."/>
            <person name="Gasser K."/>
            <person name="Kramer D."/>
            <person name="Li W."/>
            <person name="Munsamy K."/>
            <person name="Piso A."/>
            <person name="Price J.L."/>
            <person name="Sonnekus B."/>
            <person name="Thomas C."/>
            <person name="van der Nest A."/>
            <person name="van Dijk A."/>
            <person name="van Heerden A."/>
            <person name="van Vuuren N."/>
            <person name="Yilmaz N."/>
            <person name="Duong T.A."/>
            <person name="van der Merwe N.A."/>
            <person name="Wingfield M.J."/>
            <person name="Wingfield B.D."/>
        </authorList>
    </citation>
    <scope>NUCLEOTIDE SEQUENCE [LARGE SCALE GENOMIC DNA]</scope>
    <source>
        <strain evidence="3 4">CMW 5346</strain>
    </source>
</reference>
<feature type="compositionally biased region" description="Low complexity" evidence="2">
    <location>
        <begin position="8"/>
        <end position="26"/>
    </location>
</feature>
<organism evidence="3 4">
    <name type="scientific">Sporothrix stenoceras</name>
    <dbReference type="NCBI Taxonomy" id="5173"/>
    <lineage>
        <taxon>Eukaryota</taxon>
        <taxon>Fungi</taxon>
        <taxon>Dikarya</taxon>
        <taxon>Ascomycota</taxon>
        <taxon>Pezizomycotina</taxon>
        <taxon>Sordariomycetes</taxon>
        <taxon>Sordariomycetidae</taxon>
        <taxon>Ophiostomatales</taxon>
        <taxon>Ophiostomataceae</taxon>
        <taxon>Sporothrix</taxon>
    </lineage>
</organism>
<evidence type="ECO:0000256" key="2">
    <source>
        <dbReference type="SAM" id="MobiDB-lite"/>
    </source>
</evidence>
<protein>
    <recommendedName>
        <fullName evidence="5">Methyltransferase domain-containing protein</fullName>
    </recommendedName>
</protein>
<comment type="caution">
    <text evidence="3">The sequence shown here is derived from an EMBL/GenBank/DDBJ whole genome shotgun (WGS) entry which is preliminary data.</text>
</comment>
<keyword evidence="4" id="KW-1185">Reference proteome</keyword>
<evidence type="ECO:0000313" key="3">
    <source>
        <dbReference type="EMBL" id="KAL1891431.1"/>
    </source>
</evidence>
<dbReference type="SUPFAM" id="SSF53335">
    <property type="entry name" value="S-adenosyl-L-methionine-dependent methyltransferases"/>
    <property type="match status" value="1"/>
</dbReference>
<accession>A0ABR3YU61</accession>
<dbReference type="Proteomes" id="UP001583186">
    <property type="component" value="Unassembled WGS sequence"/>
</dbReference>